<dbReference type="Pfam" id="PF07690">
    <property type="entry name" value="MFS_1"/>
    <property type="match status" value="1"/>
</dbReference>
<sequence length="405" mass="42786">MPKNHAGHTSLILLLGLLTAFGPMSIDMYLPAFPAIAREFGVSISTVQFTLASYNIGIALGQLLYGPLADQLGRKRNLLAGMLLYGLAAMGCAFATSVDNLIAARFLQAVGGCAGMVLARAIVRDRFDGNESAKVFSTLMLIMGVAPILAPTVGGLIIAHFDWRYIFGLLALLAAFTLVCIVFVLPETLPAERRNPVAVRNSFRTYGALLRDREFVGYALTAGMVQGGMFTYITGSSFVFMKLFGLSEQQFGILFGLNAAGIITASQVNNLLLKRFTFQQILRAVTVFYFGAALVLLLMASTGWLGMYGIAIPLFCTVGCVGLAIPNATAGAMMHHGKQAGSASALMGTLMYSCGALAAISVSAFANNTALPMAATITACAVASVLIFRVMVGKTKVEVPEAVAK</sequence>
<dbReference type="CDD" id="cd17320">
    <property type="entry name" value="MFS_MdfA_MDR_like"/>
    <property type="match status" value="1"/>
</dbReference>
<keyword evidence="5 8" id="KW-0812">Transmembrane</keyword>
<dbReference type="InterPro" id="IPR004812">
    <property type="entry name" value="Efflux_drug-R_Bcr/CmlA"/>
</dbReference>
<feature type="transmembrane region" description="Helical" evidence="8">
    <location>
        <begin position="102"/>
        <end position="123"/>
    </location>
</feature>
<proteinExistence type="inferred from homology"/>
<dbReference type="PANTHER" id="PTHR23502:SF132">
    <property type="entry name" value="POLYAMINE TRANSPORTER 2-RELATED"/>
    <property type="match status" value="1"/>
</dbReference>
<keyword evidence="6 8" id="KW-1133">Transmembrane helix</keyword>
<feature type="transmembrane region" description="Helical" evidence="8">
    <location>
        <begin position="135"/>
        <end position="159"/>
    </location>
</feature>
<evidence type="ECO:0000259" key="9">
    <source>
        <dbReference type="PROSITE" id="PS50850"/>
    </source>
</evidence>
<evidence type="ECO:0000256" key="2">
    <source>
        <dbReference type="ARBA" id="ARBA00006236"/>
    </source>
</evidence>
<evidence type="ECO:0000256" key="8">
    <source>
        <dbReference type="SAM" id="Phobius"/>
    </source>
</evidence>
<evidence type="ECO:0000256" key="1">
    <source>
        <dbReference type="ARBA" id="ARBA00004651"/>
    </source>
</evidence>
<feature type="transmembrane region" description="Helical" evidence="8">
    <location>
        <begin position="165"/>
        <end position="185"/>
    </location>
</feature>
<feature type="transmembrane region" description="Helical" evidence="8">
    <location>
        <begin position="253"/>
        <end position="273"/>
    </location>
</feature>
<evidence type="ECO:0000256" key="4">
    <source>
        <dbReference type="ARBA" id="ARBA00022475"/>
    </source>
</evidence>
<feature type="domain" description="Major facilitator superfamily (MFS) profile" evidence="9">
    <location>
        <begin position="8"/>
        <end position="396"/>
    </location>
</feature>
<dbReference type="NCBIfam" id="TIGR00710">
    <property type="entry name" value="efflux_Bcr_CflA"/>
    <property type="match status" value="1"/>
</dbReference>
<evidence type="ECO:0000256" key="3">
    <source>
        <dbReference type="ARBA" id="ARBA00022448"/>
    </source>
</evidence>
<evidence type="ECO:0000256" key="7">
    <source>
        <dbReference type="ARBA" id="ARBA00023136"/>
    </source>
</evidence>
<feature type="transmembrane region" description="Helical" evidence="8">
    <location>
        <begin position="371"/>
        <end position="392"/>
    </location>
</feature>
<keyword evidence="3" id="KW-0813">Transport</keyword>
<comment type="subcellular location">
    <subcellularLocation>
        <location evidence="1">Cell membrane</location>
        <topology evidence="1">Multi-pass membrane protein</topology>
    </subcellularLocation>
</comment>
<dbReference type="InterPro" id="IPR036259">
    <property type="entry name" value="MFS_trans_sf"/>
</dbReference>
<dbReference type="EMBL" id="CP095049">
    <property type="protein sequence ID" value="UOQ51853.1"/>
    <property type="molecule type" value="Genomic_DNA"/>
</dbReference>
<dbReference type="SUPFAM" id="SSF103473">
    <property type="entry name" value="MFS general substrate transporter"/>
    <property type="match status" value="1"/>
</dbReference>
<accession>A0ABY4F5P8</accession>
<reference evidence="10 11" key="1">
    <citation type="submission" date="2022-04" db="EMBL/GenBank/DDBJ databases">
        <title>Hymenobacter sp. isolated from the air.</title>
        <authorList>
            <person name="Won M."/>
            <person name="Lee C.-M."/>
            <person name="Woen H.-Y."/>
            <person name="Kwon S.-W."/>
        </authorList>
    </citation>
    <scope>NUCLEOTIDE SEQUENCE [LARGE SCALE GENOMIC DNA]</scope>
    <source>
        <strain evidence="11">5116 S-27</strain>
    </source>
</reference>
<feature type="transmembrane region" description="Helical" evidence="8">
    <location>
        <begin position="78"/>
        <end position="96"/>
    </location>
</feature>
<keyword evidence="11" id="KW-1185">Reference proteome</keyword>
<evidence type="ECO:0000256" key="5">
    <source>
        <dbReference type="ARBA" id="ARBA00022692"/>
    </source>
</evidence>
<feature type="transmembrane region" description="Helical" evidence="8">
    <location>
        <begin position="345"/>
        <end position="365"/>
    </location>
</feature>
<feature type="transmembrane region" description="Helical" evidence="8">
    <location>
        <begin position="215"/>
        <end position="233"/>
    </location>
</feature>
<dbReference type="RefSeq" id="WP_244715290.1">
    <property type="nucleotide sequence ID" value="NZ_CP095049.1"/>
</dbReference>
<dbReference type="Gene3D" id="1.20.1720.10">
    <property type="entry name" value="Multidrug resistance protein D"/>
    <property type="match status" value="1"/>
</dbReference>
<dbReference type="InterPro" id="IPR011701">
    <property type="entry name" value="MFS"/>
</dbReference>
<evidence type="ECO:0000313" key="11">
    <source>
        <dbReference type="Proteomes" id="UP000831785"/>
    </source>
</evidence>
<gene>
    <name evidence="10" type="ORF">MUN80_19070</name>
</gene>
<feature type="transmembrane region" description="Helical" evidence="8">
    <location>
        <begin position="305"/>
        <end position="325"/>
    </location>
</feature>
<organism evidence="10 11">
    <name type="scientific">Hymenobacter cellulosivorans</name>
    <dbReference type="NCBI Taxonomy" id="2932249"/>
    <lineage>
        <taxon>Bacteria</taxon>
        <taxon>Pseudomonadati</taxon>
        <taxon>Bacteroidota</taxon>
        <taxon>Cytophagia</taxon>
        <taxon>Cytophagales</taxon>
        <taxon>Hymenobacteraceae</taxon>
        <taxon>Hymenobacter</taxon>
    </lineage>
</organism>
<comment type="similarity">
    <text evidence="2">Belongs to the major facilitator superfamily. Bcr/CmlA family.</text>
</comment>
<protein>
    <submittedName>
        <fullName evidence="10">Bcr/CflA family multidrug efflux MFS transporter</fullName>
    </submittedName>
</protein>
<evidence type="ECO:0000313" key="10">
    <source>
        <dbReference type="EMBL" id="UOQ51853.1"/>
    </source>
</evidence>
<dbReference type="NCBIfam" id="NF008314">
    <property type="entry name" value="PRK11102.1"/>
    <property type="match status" value="1"/>
</dbReference>
<evidence type="ECO:0000256" key="6">
    <source>
        <dbReference type="ARBA" id="ARBA00022989"/>
    </source>
</evidence>
<dbReference type="PANTHER" id="PTHR23502">
    <property type="entry name" value="MAJOR FACILITATOR SUPERFAMILY"/>
    <property type="match status" value="1"/>
</dbReference>
<dbReference type="InterPro" id="IPR020846">
    <property type="entry name" value="MFS_dom"/>
</dbReference>
<feature type="transmembrane region" description="Helical" evidence="8">
    <location>
        <begin position="47"/>
        <end position="66"/>
    </location>
</feature>
<feature type="transmembrane region" description="Helical" evidence="8">
    <location>
        <begin position="280"/>
        <end position="299"/>
    </location>
</feature>
<keyword evidence="4" id="KW-1003">Cell membrane</keyword>
<dbReference type="PROSITE" id="PS50850">
    <property type="entry name" value="MFS"/>
    <property type="match status" value="1"/>
</dbReference>
<keyword evidence="7 8" id="KW-0472">Membrane</keyword>
<name>A0ABY4F5P8_9BACT</name>
<dbReference type="Proteomes" id="UP000831785">
    <property type="component" value="Chromosome"/>
</dbReference>